<evidence type="ECO:0000313" key="5">
    <source>
        <dbReference type="Proteomes" id="UP000000845"/>
    </source>
</evidence>
<comment type="similarity">
    <text evidence="1">Belongs to the MlaA family.</text>
</comment>
<dbReference type="KEGG" id="str:Sterm_2132"/>
<dbReference type="InterPro" id="IPR007428">
    <property type="entry name" value="MlaA"/>
</dbReference>
<dbReference type="eggNOG" id="COG2853">
    <property type="taxonomic scope" value="Bacteria"/>
</dbReference>
<evidence type="ECO:0000256" key="2">
    <source>
        <dbReference type="ARBA" id="ARBA00022729"/>
    </source>
</evidence>
<dbReference type="STRING" id="526218.Sterm_2132"/>
<organism evidence="4 5">
    <name type="scientific">Sebaldella termitidis (strain ATCC 33386 / NCTC 11300)</name>
    <dbReference type="NCBI Taxonomy" id="526218"/>
    <lineage>
        <taxon>Bacteria</taxon>
        <taxon>Fusobacteriati</taxon>
        <taxon>Fusobacteriota</taxon>
        <taxon>Fusobacteriia</taxon>
        <taxon>Fusobacteriales</taxon>
        <taxon>Leptotrichiaceae</taxon>
        <taxon>Sebaldella</taxon>
    </lineage>
</organism>
<dbReference type="Pfam" id="PF04333">
    <property type="entry name" value="MlaA"/>
    <property type="match status" value="1"/>
</dbReference>
<accession>D1AK70</accession>
<dbReference type="Proteomes" id="UP000000845">
    <property type="component" value="Chromosome"/>
</dbReference>
<reference evidence="4 5" key="2">
    <citation type="journal article" date="2010" name="Stand. Genomic Sci.">
        <title>Complete genome sequence of Sebaldella termitidis type strain (NCTC 11300).</title>
        <authorList>
            <person name="Harmon-Smith M."/>
            <person name="Celia L."/>
            <person name="Chertkov O."/>
            <person name="Lapidus A."/>
            <person name="Copeland A."/>
            <person name="Glavina Del Rio T."/>
            <person name="Nolan M."/>
            <person name="Lucas S."/>
            <person name="Tice H."/>
            <person name="Cheng J.F."/>
            <person name="Han C."/>
            <person name="Detter J.C."/>
            <person name="Bruce D."/>
            <person name="Goodwin L."/>
            <person name="Pitluck S."/>
            <person name="Pati A."/>
            <person name="Liolios K."/>
            <person name="Ivanova N."/>
            <person name="Mavromatis K."/>
            <person name="Mikhailova N."/>
            <person name="Chen A."/>
            <person name="Palaniappan K."/>
            <person name="Land M."/>
            <person name="Hauser L."/>
            <person name="Chang Y.J."/>
            <person name="Jeffries C.D."/>
            <person name="Brettin T."/>
            <person name="Goker M."/>
            <person name="Beck B."/>
            <person name="Bristow J."/>
            <person name="Eisen J.A."/>
            <person name="Markowitz V."/>
            <person name="Hugenholtz P."/>
            <person name="Kyrpides N.C."/>
            <person name="Klenk H.P."/>
            <person name="Chen F."/>
        </authorList>
    </citation>
    <scope>NUCLEOTIDE SEQUENCE [LARGE SCALE GENOMIC DNA]</scope>
    <source>
        <strain evidence="5">ATCC 33386 / NCTC 11300</strain>
    </source>
</reference>
<keyword evidence="5" id="KW-1185">Reference proteome</keyword>
<protein>
    <submittedName>
        <fullName evidence="4">VacJ family lipoprotein</fullName>
    </submittedName>
</protein>
<dbReference type="AlphaFoldDB" id="D1AK70"/>
<dbReference type="HOGENOM" id="CLU_852052_0_0_0"/>
<sequence>MKKFMLVGCLLSAAMGLNTAFSSSHTDQIEVEFNKNNIYEEFTDEIEIPNSDKYFVNEETEPDLIIDEGKVEKIENYVVIPKDDFGILASNIKYPDEDYIIADKVFKFTDIEDSLEPFNRRMYAFNTEVDRYVYIPITSVYTAFVPKPIRVGINNFFVNLGEITTTFNSILQLRPDKALNSIGRFAINSTIGIGGIFDVAKHAGLKNDPETFGETLGVYGVNPGSYLVVPLTGPTTVRDGVGMLVDGYVSGEIQNEIFDSTIYEIGIEKNIFFPTKTTAQGLNARAMVKFKYGDMNSPFEYDLARAFIYNYRQLQIGK</sequence>
<dbReference type="GO" id="GO:0016020">
    <property type="term" value="C:membrane"/>
    <property type="evidence" value="ECO:0007669"/>
    <property type="project" value="InterPro"/>
</dbReference>
<dbReference type="PANTHER" id="PTHR30035">
    <property type="entry name" value="LIPOPROTEIN VACJ-RELATED"/>
    <property type="match status" value="1"/>
</dbReference>
<proteinExistence type="inferred from homology"/>
<evidence type="ECO:0000256" key="1">
    <source>
        <dbReference type="ARBA" id="ARBA00010634"/>
    </source>
</evidence>
<dbReference type="GO" id="GO:0120010">
    <property type="term" value="P:intermembrane phospholipid transfer"/>
    <property type="evidence" value="ECO:0007669"/>
    <property type="project" value="TreeGrafter"/>
</dbReference>
<dbReference type="PRINTS" id="PR01805">
    <property type="entry name" value="VACJLIPOPROT"/>
</dbReference>
<evidence type="ECO:0000256" key="3">
    <source>
        <dbReference type="SAM" id="SignalP"/>
    </source>
</evidence>
<keyword evidence="4" id="KW-0449">Lipoprotein</keyword>
<keyword evidence="2 3" id="KW-0732">Signal</keyword>
<evidence type="ECO:0000313" key="4">
    <source>
        <dbReference type="EMBL" id="ACZ08986.1"/>
    </source>
</evidence>
<feature type="chain" id="PRO_5003019766" evidence="3">
    <location>
        <begin position="21"/>
        <end position="318"/>
    </location>
</feature>
<dbReference type="RefSeq" id="WP_012861580.1">
    <property type="nucleotide sequence ID" value="NC_013517.1"/>
</dbReference>
<dbReference type="PANTHER" id="PTHR30035:SF3">
    <property type="entry name" value="INTERMEMBRANE PHOSPHOLIPID TRANSPORT SYSTEM LIPOPROTEIN MLAA"/>
    <property type="match status" value="1"/>
</dbReference>
<feature type="signal peptide" evidence="3">
    <location>
        <begin position="1"/>
        <end position="20"/>
    </location>
</feature>
<dbReference type="EMBL" id="CP001739">
    <property type="protein sequence ID" value="ACZ08986.1"/>
    <property type="molecule type" value="Genomic_DNA"/>
</dbReference>
<reference evidence="5" key="1">
    <citation type="submission" date="2009-09" db="EMBL/GenBank/DDBJ databases">
        <title>The complete chromosome of Sebaldella termitidis ATCC 33386.</title>
        <authorList>
            <consortium name="US DOE Joint Genome Institute (JGI-PGF)"/>
            <person name="Lucas S."/>
            <person name="Copeland A."/>
            <person name="Lapidus A."/>
            <person name="Glavina del Rio T."/>
            <person name="Dalin E."/>
            <person name="Tice H."/>
            <person name="Bruce D."/>
            <person name="Goodwin L."/>
            <person name="Pitluck S."/>
            <person name="Kyrpides N."/>
            <person name="Mavromatis K."/>
            <person name="Ivanova N."/>
            <person name="Mikhailova N."/>
            <person name="Sims D."/>
            <person name="Meincke L."/>
            <person name="Brettin T."/>
            <person name="Detter J.C."/>
            <person name="Han C."/>
            <person name="Larimer F."/>
            <person name="Land M."/>
            <person name="Hauser L."/>
            <person name="Markowitz V."/>
            <person name="Cheng J.F."/>
            <person name="Hugenholtz P."/>
            <person name="Woyke T."/>
            <person name="Wu D."/>
            <person name="Eisen J.A."/>
        </authorList>
    </citation>
    <scope>NUCLEOTIDE SEQUENCE [LARGE SCALE GENOMIC DNA]</scope>
    <source>
        <strain evidence="5">ATCC 33386 / NCTC 11300</strain>
    </source>
</reference>
<name>D1AK70_SEBTE</name>
<gene>
    <name evidence="4" type="ordered locus">Sterm_2132</name>
</gene>